<organism evidence="1 2">
    <name type="scientific">Archangium gephyra</name>
    <dbReference type="NCBI Taxonomy" id="48"/>
    <lineage>
        <taxon>Bacteria</taxon>
        <taxon>Pseudomonadati</taxon>
        <taxon>Myxococcota</taxon>
        <taxon>Myxococcia</taxon>
        <taxon>Myxococcales</taxon>
        <taxon>Cystobacterineae</taxon>
        <taxon>Archangiaceae</taxon>
        <taxon>Archangium</taxon>
    </lineage>
</organism>
<evidence type="ECO:0000313" key="1">
    <source>
        <dbReference type="EMBL" id="PZR04224.1"/>
    </source>
</evidence>
<comment type="caution">
    <text evidence="1">The sequence shown here is derived from an EMBL/GenBank/DDBJ whole genome shotgun (WGS) entry which is preliminary data.</text>
</comment>
<accession>A0A2W5ULT8</accession>
<gene>
    <name evidence="1" type="ORF">DI536_34710</name>
</gene>
<proteinExistence type="predicted"/>
<dbReference type="Gene3D" id="2.160.20.80">
    <property type="entry name" value="E3 ubiquitin-protein ligase SopA"/>
    <property type="match status" value="1"/>
</dbReference>
<dbReference type="SUPFAM" id="SSF141571">
    <property type="entry name" value="Pentapeptide repeat-like"/>
    <property type="match status" value="1"/>
</dbReference>
<dbReference type="Pfam" id="PF13599">
    <property type="entry name" value="Pentapeptide_4"/>
    <property type="match status" value="2"/>
</dbReference>
<dbReference type="InterPro" id="IPR051082">
    <property type="entry name" value="Pentapeptide-BTB/POZ_domain"/>
</dbReference>
<reference evidence="1 2" key="1">
    <citation type="submission" date="2017-08" db="EMBL/GenBank/DDBJ databases">
        <title>Infants hospitalized years apart are colonized by the same room-sourced microbial strains.</title>
        <authorList>
            <person name="Brooks B."/>
            <person name="Olm M.R."/>
            <person name="Firek B.A."/>
            <person name="Baker R."/>
            <person name="Thomas B.C."/>
            <person name="Morowitz M.J."/>
            <person name="Banfield J.F."/>
        </authorList>
    </citation>
    <scope>NUCLEOTIDE SEQUENCE [LARGE SCALE GENOMIC DNA]</scope>
    <source>
        <strain evidence="1">S2_003_000_R2_14</strain>
    </source>
</reference>
<sequence length="209" mass="23330">MNRRARSAKSTPVFASADSFEEKTFTGLSLTAENLSGKHFFRCRFENCALPESVWKRALLEDCEFHQCDLTRANVAQLGLRGVKFIGSKVMGVDFSGVSANPDVHFEECLLRYASFSKVSLRQAKFVRSQLREMNLYDCDLTDADFSGSDLSGANLRGCTLTRTEFRGATAVFIDPSRNKVKDTRIELDAAAAIAEHFGFTFDGPTKRR</sequence>
<dbReference type="PANTHER" id="PTHR14136:SF17">
    <property type="entry name" value="BTB_POZ DOMAIN-CONTAINING PROTEIN KCTD9"/>
    <property type="match status" value="1"/>
</dbReference>
<dbReference type="EMBL" id="QFQP01000062">
    <property type="protein sequence ID" value="PZR04224.1"/>
    <property type="molecule type" value="Genomic_DNA"/>
</dbReference>
<dbReference type="Proteomes" id="UP000249061">
    <property type="component" value="Unassembled WGS sequence"/>
</dbReference>
<dbReference type="InterPro" id="IPR001646">
    <property type="entry name" value="5peptide_repeat"/>
</dbReference>
<dbReference type="PANTHER" id="PTHR14136">
    <property type="entry name" value="BTB_POZ DOMAIN-CONTAINING PROTEIN KCTD9"/>
    <property type="match status" value="1"/>
</dbReference>
<dbReference type="AlphaFoldDB" id="A0A2W5ULT8"/>
<protein>
    <submittedName>
        <fullName evidence="1">Pentapeptide repeat-containing protein</fullName>
    </submittedName>
</protein>
<name>A0A2W5ULT8_9BACT</name>
<evidence type="ECO:0000313" key="2">
    <source>
        <dbReference type="Proteomes" id="UP000249061"/>
    </source>
</evidence>